<evidence type="ECO:0000256" key="4">
    <source>
        <dbReference type="ARBA" id="ARBA00022722"/>
    </source>
</evidence>
<evidence type="ECO:0000313" key="9">
    <source>
        <dbReference type="EMBL" id="KAG8225337.1"/>
    </source>
</evidence>
<keyword evidence="5" id="KW-0479">Metal-binding</keyword>
<evidence type="ECO:0000256" key="3">
    <source>
        <dbReference type="ARBA" id="ARBA00006958"/>
    </source>
</evidence>
<organism evidence="9 10">
    <name type="scientific">Ladona fulva</name>
    <name type="common">Scarce chaser dragonfly</name>
    <name type="synonym">Libellula fulva</name>
    <dbReference type="NCBI Taxonomy" id="123851"/>
    <lineage>
        <taxon>Eukaryota</taxon>
        <taxon>Metazoa</taxon>
        <taxon>Ecdysozoa</taxon>
        <taxon>Arthropoda</taxon>
        <taxon>Hexapoda</taxon>
        <taxon>Insecta</taxon>
        <taxon>Pterygota</taxon>
        <taxon>Palaeoptera</taxon>
        <taxon>Odonata</taxon>
        <taxon>Epiprocta</taxon>
        <taxon>Anisoptera</taxon>
        <taxon>Libelluloidea</taxon>
        <taxon>Libellulidae</taxon>
        <taxon>Ladona</taxon>
    </lineage>
</organism>
<dbReference type="EMBL" id="KZ308235">
    <property type="protein sequence ID" value="KAG8225337.1"/>
    <property type="molecule type" value="Genomic_DNA"/>
</dbReference>
<dbReference type="GO" id="GO:0016787">
    <property type="term" value="F:hydrolase activity"/>
    <property type="evidence" value="ECO:0007669"/>
    <property type="project" value="UniProtKB-KW"/>
</dbReference>
<reference evidence="9" key="2">
    <citation type="submission" date="2017-10" db="EMBL/GenBank/DDBJ databases">
        <title>Ladona fulva Genome sequencing and assembly.</title>
        <authorList>
            <person name="Murali S."/>
            <person name="Richards S."/>
            <person name="Bandaranaike D."/>
            <person name="Bellair M."/>
            <person name="Blankenburg K."/>
            <person name="Chao H."/>
            <person name="Dinh H."/>
            <person name="Doddapaneni H."/>
            <person name="Dugan-Rocha S."/>
            <person name="Elkadiri S."/>
            <person name="Gnanaolivu R."/>
            <person name="Hernandez B."/>
            <person name="Skinner E."/>
            <person name="Javaid M."/>
            <person name="Lee S."/>
            <person name="Li M."/>
            <person name="Ming W."/>
            <person name="Munidasa M."/>
            <person name="Muniz J."/>
            <person name="Nguyen L."/>
            <person name="Hughes D."/>
            <person name="Osuji N."/>
            <person name="Pu L.-L."/>
            <person name="Puazo M."/>
            <person name="Qu C."/>
            <person name="Quiroz J."/>
            <person name="Raj R."/>
            <person name="Weissenberger G."/>
            <person name="Xin Y."/>
            <person name="Zou X."/>
            <person name="Han Y."/>
            <person name="Worley K."/>
            <person name="Muzny D."/>
            <person name="Gibbs R."/>
        </authorList>
    </citation>
    <scope>NUCLEOTIDE SEQUENCE</scope>
    <source>
        <strain evidence="9">Sampled in the wild</strain>
    </source>
</reference>
<dbReference type="InterPro" id="IPR027806">
    <property type="entry name" value="HARBI1_dom"/>
</dbReference>
<accession>A0A8K0NXH4</accession>
<keyword evidence="10" id="KW-1185">Reference proteome</keyword>
<sequence>MAGMDGKHIAIQKPAHSATVYYNYKQSFSIVLLGLIDANYKFIYADIGCNGRVSDALETRALDVPKYKPLPGRQMPVPFVITADDAFPLKQYIMKPFPFKNQPAPDNIFNFRLSRARRVVENVFGLLACRFHILSYTILLQPEKVITVVSAIVCLHNFLISRN</sequence>
<evidence type="ECO:0000313" key="10">
    <source>
        <dbReference type="Proteomes" id="UP000792457"/>
    </source>
</evidence>
<protein>
    <recommendedName>
        <fullName evidence="8">DDE Tnp4 domain-containing protein</fullName>
    </recommendedName>
</protein>
<dbReference type="GO" id="GO:0005634">
    <property type="term" value="C:nucleus"/>
    <property type="evidence" value="ECO:0007669"/>
    <property type="project" value="UniProtKB-SubCell"/>
</dbReference>
<proteinExistence type="inferred from homology"/>
<evidence type="ECO:0000259" key="8">
    <source>
        <dbReference type="Pfam" id="PF13359"/>
    </source>
</evidence>
<dbReference type="AlphaFoldDB" id="A0A8K0NXH4"/>
<dbReference type="InterPro" id="IPR045249">
    <property type="entry name" value="HARBI1-like"/>
</dbReference>
<keyword evidence="6" id="KW-0378">Hydrolase</keyword>
<reference evidence="9" key="1">
    <citation type="submission" date="2013-04" db="EMBL/GenBank/DDBJ databases">
        <authorList>
            <person name="Qu J."/>
            <person name="Murali S.C."/>
            <person name="Bandaranaike D."/>
            <person name="Bellair M."/>
            <person name="Blankenburg K."/>
            <person name="Chao H."/>
            <person name="Dinh H."/>
            <person name="Doddapaneni H."/>
            <person name="Downs B."/>
            <person name="Dugan-Rocha S."/>
            <person name="Elkadiri S."/>
            <person name="Gnanaolivu R.D."/>
            <person name="Hernandez B."/>
            <person name="Javaid M."/>
            <person name="Jayaseelan J.C."/>
            <person name="Lee S."/>
            <person name="Li M."/>
            <person name="Ming W."/>
            <person name="Munidasa M."/>
            <person name="Muniz J."/>
            <person name="Nguyen L."/>
            <person name="Ongeri F."/>
            <person name="Osuji N."/>
            <person name="Pu L.-L."/>
            <person name="Puazo M."/>
            <person name="Qu C."/>
            <person name="Quiroz J."/>
            <person name="Raj R."/>
            <person name="Weissenberger G."/>
            <person name="Xin Y."/>
            <person name="Zou X."/>
            <person name="Han Y."/>
            <person name="Richards S."/>
            <person name="Worley K."/>
            <person name="Muzny D."/>
            <person name="Gibbs R."/>
        </authorList>
    </citation>
    <scope>NUCLEOTIDE SEQUENCE</scope>
    <source>
        <strain evidence="9">Sampled in the wild</strain>
    </source>
</reference>
<dbReference type="Pfam" id="PF13359">
    <property type="entry name" value="DDE_Tnp_4"/>
    <property type="match status" value="1"/>
</dbReference>
<comment type="cofactor">
    <cofactor evidence="1">
        <name>a divalent metal cation</name>
        <dbReference type="ChEBI" id="CHEBI:60240"/>
    </cofactor>
</comment>
<name>A0A8K0NXH4_LADFU</name>
<keyword evidence="7" id="KW-0539">Nucleus</keyword>
<gene>
    <name evidence="9" type="ORF">J437_LFUL005351</name>
</gene>
<evidence type="ECO:0000256" key="1">
    <source>
        <dbReference type="ARBA" id="ARBA00001968"/>
    </source>
</evidence>
<comment type="subcellular location">
    <subcellularLocation>
        <location evidence="2">Nucleus</location>
    </subcellularLocation>
</comment>
<evidence type="ECO:0000256" key="2">
    <source>
        <dbReference type="ARBA" id="ARBA00004123"/>
    </source>
</evidence>
<evidence type="ECO:0000256" key="5">
    <source>
        <dbReference type="ARBA" id="ARBA00022723"/>
    </source>
</evidence>
<dbReference type="PANTHER" id="PTHR22930:SF269">
    <property type="entry name" value="NUCLEASE HARBI1-LIKE PROTEIN"/>
    <property type="match status" value="1"/>
</dbReference>
<dbReference type="Proteomes" id="UP000792457">
    <property type="component" value="Unassembled WGS sequence"/>
</dbReference>
<comment type="caution">
    <text evidence="9">The sequence shown here is derived from an EMBL/GenBank/DDBJ whole genome shotgun (WGS) entry which is preliminary data.</text>
</comment>
<feature type="domain" description="DDE Tnp4" evidence="8">
    <location>
        <begin position="4"/>
        <end position="157"/>
    </location>
</feature>
<dbReference type="GO" id="GO:0004518">
    <property type="term" value="F:nuclease activity"/>
    <property type="evidence" value="ECO:0007669"/>
    <property type="project" value="UniProtKB-KW"/>
</dbReference>
<keyword evidence="4" id="KW-0540">Nuclease</keyword>
<evidence type="ECO:0000256" key="6">
    <source>
        <dbReference type="ARBA" id="ARBA00022801"/>
    </source>
</evidence>
<dbReference type="GO" id="GO:0046872">
    <property type="term" value="F:metal ion binding"/>
    <property type="evidence" value="ECO:0007669"/>
    <property type="project" value="UniProtKB-KW"/>
</dbReference>
<dbReference type="OrthoDB" id="6627079at2759"/>
<dbReference type="PANTHER" id="PTHR22930">
    <property type="match status" value="1"/>
</dbReference>
<evidence type="ECO:0000256" key="7">
    <source>
        <dbReference type="ARBA" id="ARBA00023242"/>
    </source>
</evidence>
<comment type="similarity">
    <text evidence="3">Belongs to the HARBI1 family.</text>
</comment>